<feature type="domain" description="SCP" evidence="2">
    <location>
        <begin position="164"/>
        <end position="308"/>
    </location>
</feature>
<dbReference type="Proteomes" id="UP000008909">
    <property type="component" value="Unassembled WGS sequence"/>
</dbReference>
<dbReference type="InterPro" id="IPR014044">
    <property type="entry name" value="CAP_dom"/>
</dbReference>
<keyword evidence="4" id="KW-1185">Reference proteome</keyword>
<dbReference type="Pfam" id="PF00188">
    <property type="entry name" value="CAP"/>
    <property type="match status" value="1"/>
</dbReference>
<evidence type="ECO:0000313" key="3">
    <source>
        <dbReference type="EMBL" id="GAA47688.1"/>
    </source>
</evidence>
<dbReference type="InterPro" id="IPR035940">
    <property type="entry name" value="CAP_sf"/>
</dbReference>
<reference evidence="3" key="1">
    <citation type="journal article" date="2011" name="Genome Biol.">
        <title>The draft genome of the carcinogenic human liver fluke Clonorchis sinensis.</title>
        <authorList>
            <person name="Wang X."/>
            <person name="Chen W."/>
            <person name="Huang Y."/>
            <person name="Sun J."/>
            <person name="Men J."/>
            <person name="Liu H."/>
            <person name="Luo F."/>
            <person name="Guo L."/>
            <person name="Lv X."/>
            <person name="Deng C."/>
            <person name="Zhou C."/>
            <person name="Fan Y."/>
            <person name="Li X."/>
            <person name="Huang L."/>
            <person name="Hu Y."/>
            <person name="Liang C."/>
            <person name="Hu X."/>
            <person name="Xu J."/>
            <person name="Yu X."/>
        </authorList>
    </citation>
    <scope>NUCLEOTIDE SEQUENCE [LARGE SCALE GENOMIC DNA]</scope>
    <source>
        <strain evidence="3">Henan</strain>
    </source>
</reference>
<gene>
    <name evidence="3" type="ORF">CLF_100678</name>
</gene>
<name>G7Y402_CLOSI</name>
<dbReference type="SUPFAM" id="SSF55797">
    <property type="entry name" value="PR-1-like"/>
    <property type="match status" value="1"/>
</dbReference>
<organism evidence="3 4">
    <name type="scientific">Clonorchis sinensis</name>
    <name type="common">Chinese liver fluke</name>
    <dbReference type="NCBI Taxonomy" id="79923"/>
    <lineage>
        <taxon>Eukaryota</taxon>
        <taxon>Metazoa</taxon>
        <taxon>Spiralia</taxon>
        <taxon>Lophotrochozoa</taxon>
        <taxon>Platyhelminthes</taxon>
        <taxon>Trematoda</taxon>
        <taxon>Digenea</taxon>
        <taxon>Opisthorchiida</taxon>
        <taxon>Opisthorchiata</taxon>
        <taxon>Opisthorchiidae</taxon>
        <taxon>Clonorchis</taxon>
    </lineage>
</organism>
<evidence type="ECO:0000256" key="1">
    <source>
        <dbReference type="SAM" id="MobiDB-lite"/>
    </source>
</evidence>
<evidence type="ECO:0000259" key="2">
    <source>
        <dbReference type="SMART" id="SM00198"/>
    </source>
</evidence>
<dbReference type="CDD" id="cd05380">
    <property type="entry name" value="CAP_euk"/>
    <property type="match status" value="1"/>
</dbReference>
<evidence type="ECO:0000313" key="4">
    <source>
        <dbReference type="Proteomes" id="UP000008909"/>
    </source>
</evidence>
<proteinExistence type="predicted"/>
<dbReference type="AlphaFoldDB" id="G7Y402"/>
<sequence length="343" mass="38543">MVLLLFSQNGEQHRRKLQQVYAERQVNIPCFIQSIGFSVCADRTSWATSGISARYRARENNGVHRKKNKDNGKNNLSKTPGKIHIGVIGNGSPEAQLDLVYELDKESHWTPCITWMAESIKTPSFTFVVWSMISKDMLRIFAIANFLTLLFCITSSLGKKEQLLTEQQFLDYHNQYRKMLLDGSLKNQPRAANMPSLISNKRLTRDARNWAKKCVFKHDASSKDGENLAASSNVADNLFGQTQHSWDAINTSATLWKMKKEANLDQCTSRSVDILHACTTHLRGKEKNPVAQVVSVAVRFLAEPNSSSVNGSSKNQNSDYYVVIEDKVTVLIVEIEPAALFAT</sequence>
<accession>G7Y402</accession>
<protein>
    <recommendedName>
        <fullName evidence="2">SCP domain-containing protein</fullName>
    </recommendedName>
</protein>
<dbReference type="EMBL" id="DF142849">
    <property type="protein sequence ID" value="GAA47688.1"/>
    <property type="molecule type" value="Genomic_DNA"/>
</dbReference>
<dbReference type="Gene3D" id="3.40.33.10">
    <property type="entry name" value="CAP"/>
    <property type="match status" value="1"/>
</dbReference>
<reference key="2">
    <citation type="submission" date="2011-10" db="EMBL/GenBank/DDBJ databases">
        <title>The genome and transcriptome sequence of Clonorchis sinensis provide insights into the carcinogenic liver fluke.</title>
        <authorList>
            <person name="Wang X."/>
            <person name="Huang Y."/>
            <person name="Chen W."/>
            <person name="Liu H."/>
            <person name="Guo L."/>
            <person name="Chen Y."/>
            <person name="Luo F."/>
            <person name="Zhou W."/>
            <person name="Sun J."/>
            <person name="Mao Q."/>
            <person name="Liang P."/>
            <person name="Zhou C."/>
            <person name="Tian Y."/>
            <person name="Men J."/>
            <person name="Lv X."/>
            <person name="Huang L."/>
            <person name="Zhou J."/>
            <person name="Hu Y."/>
            <person name="Li R."/>
            <person name="Zhang F."/>
            <person name="Lei H."/>
            <person name="Li X."/>
            <person name="Hu X."/>
            <person name="Liang C."/>
            <person name="Xu J."/>
            <person name="Wu Z."/>
            <person name="Yu X."/>
        </authorList>
    </citation>
    <scope>NUCLEOTIDE SEQUENCE</scope>
    <source>
        <strain>Henan</strain>
    </source>
</reference>
<feature type="region of interest" description="Disordered" evidence="1">
    <location>
        <begin position="59"/>
        <end position="79"/>
    </location>
</feature>
<dbReference type="SMART" id="SM00198">
    <property type="entry name" value="SCP"/>
    <property type="match status" value="1"/>
</dbReference>